<reference evidence="5" key="1">
    <citation type="submission" date="2016-10" db="EMBL/GenBank/DDBJ databases">
        <authorList>
            <person name="Varghese N."/>
            <person name="Submissions S."/>
        </authorList>
    </citation>
    <scope>NUCLEOTIDE SEQUENCE [LARGE SCALE GENOMIC DNA]</scope>
    <source>
        <strain evidence="5">DSM 24767</strain>
    </source>
</reference>
<evidence type="ECO:0000259" key="1">
    <source>
        <dbReference type="Pfam" id="PF09883"/>
    </source>
</evidence>
<feature type="domain" description="DUF2110" evidence="2">
    <location>
        <begin position="1"/>
        <end position="72"/>
    </location>
</feature>
<keyword evidence="5" id="KW-1185">Reference proteome</keyword>
<protein>
    <recommendedName>
        <fullName evidence="6">DUF2110 domain-containing protein</fullName>
    </recommendedName>
</protein>
<feature type="domain" description="DUF2110" evidence="1">
    <location>
        <begin position="75"/>
        <end position="153"/>
    </location>
</feature>
<dbReference type="PIRSF" id="PIRSF019322">
    <property type="entry name" value="UCP019322"/>
    <property type="match status" value="1"/>
</dbReference>
<evidence type="ECO:0008006" key="6">
    <source>
        <dbReference type="Google" id="ProtNLM"/>
    </source>
</evidence>
<gene>
    <name evidence="4" type="ORF">SAMN04489842_0922</name>
</gene>
<dbReference type="InterPro" id="IPR056756">
    <property type="entry name" value="DUF2110_central"/>
</dbReference>
<dbReference type="Pfam" id="PF09883">
    <property type="entry name" value="DUF2110"/>
    <property type="match status" value="1"/>
</dbReference>
<dbReference type="InterPro" id="IPR016757">
    <property type="entry name" value="UCP019322"/>
</dbReference>
<name>A0A1H1B680_NATTX</name>
<evidence type="ECO:0000313" key="4">
    <source>
        <dbReference type="EMBL" id="SDQ46906.1"/>
    </source>
</evidence>
<dbReference type="InterPro" id="IPR056758">
    <property type="entry name" value="DUF2110_N"/>
</dbReference>
<dbReference type="Pfam" id="PF24873">
    <property type="entry name" value="DUF2110_C"/>
    <property type="match status" value="1"/>
</dbReference>
<evidence type="ECO:0000259" key="3">
    <source>
        <dbReference type="Pfam" id="PF24873"/>
    </source>
</evidence>
<organism evidence="4 5">
    <name type="scientific">Natronobacterium texcoconense</name>
    <dbReference type="NCBI Taxonomy" id="1095778"/>
    <lineage>
        <taxon>Archaea</taxon>
        <taxon>Methanobacteriati</taxon>
        <taxon>Methanobacteriota</taxon>
        <taxon>Stenosarchaea group</taxon>
        <taxon>Halobacteria</taxon>
        <taxon>Halobacteriales</taxon>
        <taxon>Natrialbaceae</taxon>
        <taxon>Natronobacterium</taxon>
    </lineage>
</organism>
<proteinExistence type="predicted"/>
<dbReference type="OrthoDB" id="120309at2157"/>
<dbReference type="AlphaFoldDB" id="A0A1H1B680"/>
<evidence type="ECO:0000259" key="2">
    <source>
        <dbReference type="Pfam" id="PF24872"/>
    </source>
</evidence>
<dbReference type="InterPro" id="IPR056757">
    <property type="entry name" value="DUF2110_C"/>
</dbReference>
<dbReference type="STRING" id="1095778.SAMN04489842_0922"/>
<sequence>MVVLATKLYVEGDARERSLDSLRSLVDNEIGDLAVEYELGVRHDDFPSVTIEGDDATVARNVLREEFGEIVPDLEDGETYVGTLESWDEDGIVLDAGQPVRIPTDELGLGPGAPSQLRERYGLVQHMPLQFVYAADGDSRLADEERDRLYDWTRGDGRLNVNSATRAEVRATLNRAGHAQDYVTVERLGLLEQSVVCTEDTDPPGLLASVGEYLPAELRCVVP</sequence>
<dbReference type="Pfam" id="PF24872">
    <property type="entry name" value="DUF2110_N"/>
    <property type="match status" value="1"/>
</dbReference>
<dbReference type="Proteomes" id="UP000198848">
    <property type="component" value="Unassembled WGS sequence"/>
</dbReference>
<evidence type="ECO:0000313" key="5">
    <source>
        <dbReference type="Proteomes" id="UP000198848"/>
    </source>
</evidence>
<feature type="domain" description="DUF2110" evidence="3">
    <location>
        <begin position="157"/>
        <end position="222"/>
    </location>
</feature>
<dbReference type="RefSeq" id="WP_090377980.1">
    <property type="nucleotide sequence ID" value="NZ_FNLC01000001.1"/>
</dbReference>
<accession>A0A1H1B680</accession>
<dbReference type="EMBL" id="FNLC01000001">
    <property type="protein sequence ID" value="SDQ46906.1"/>
    <property type="molecule type" value="Genomic_DNA"/>
</dbReference>